<keyword evidence="5 11" id="KW-0067">ATP-binding</keyword>
<evidence type="ECO:0000256" key="5">
    <source>
        <dbReference type="ARBA" id="ARBA00022840"/>
    </source>
</evidence>
<reference evidence="13 14" key="1">
    <citation type="submission" date="2020-08" db="EMBL/GenBank/DDBJ databases">
        <authorList>
            <person name="Newling K."/>
            <person name="Davey J."/>
            <person name="Forrester S."/>
        </authorList>
    </citation>
    <scope>NUCLEOTIDE SEQUENCE [LARGE SCALE GENOMIC DNA]</scope>
    <source>
        <strain evidence="14">Crithidia deanei Carvalho (ATCC PRA-265)</strain>
    </source>
</reference>
<keyword evidence="6" id="KW-0238">DNA-binding</keyword>
<evidence type="ECO:0000256" key="2">
    <source>
        <dbReference type="ARBA" id="ARBA00022741"/>
    </source>
</evidence>
<sequence length="612" mass="69375">MAECVVDVDHREGELMAGLDESQRVAALSDPNRPLLLFAGAGSGKTLTMASRVCFLLVMEKVPAHKILCFCFTRQATEALRRRIRRFVPPGFQTDVDRLKIKTLHSFGLECLRRFGWVDSTTEVLDGRKQRQLAKEIVEQHALIDVQEGPKRSDIIRDKVTRLIQVAQRAKNRLNYKNTTNPAGEEAEDAHLFEIYEKQLHDELKAVDFGDLQILFCQMLELIHRDKSGMTPCDILRHCYTHIIVDEFQDLNEVQMEVLALLAGDACRVSCVGDPNQCIYGWRGALYDSFDTWKGRFPHSLSSKLEVNYRSQERIVSTANTLVEVEQRAFHSLPNPSPVYQINFSPKKHNATPAMITAKMISNLVGRRSAERNFYRCQRSSEEKDSQLRYCYGDIAVLCRTQRQVSDVIDELERNQIPVSKLRNIESTANTYITGIISYLRIIATEGTEYITNSDVEGALFNAGKNKSISGHHRKNLLLSVGATLLHSLQKVKAGEKGVGTNYYEVIQNFVFHNFSTEQFPRLGRFPKTIYKVFQQFCTIVQEGKRRIALHPIPSQPRWWRGGGGEGNAKSGRVSLWRSGKGGHSVCVLGGWVRHGTEQLSCASDTLQRRQT</sequence>
<keyword evidence="2 11" id="KW-0547">Nucleotide-binding</keyword>
<dbReference type="PROSITE" id="PS51198">
    <property type="entry name" value="UVRD_HELICASE_ATP_BIND"/>
    <property type="match status" value="1"/>
</dbReference>
<evidence type="ECO:0000256" key="10">
    <source>
        <dbReference type="ARBA" id="ARBA00048988"/>
    </source>
</evidence>
<dbReference type="GO" id="GO:0016787">
    <property type="term" value="F:hydrolase activity"/>
    <property type="evidence" value="ECO:0007669"/>
    <property type="project" value="UniProtKB-UniRule"/>
</dbReference>
<dbReference type="EMBL" id="LR877157">
    <property type="protein sequence ID" value="CAD2219260.1"/>
    <property type="molecule type" value="Genomic_DNA"/>
</dbReference>
<protein>
    <recommendedName>
        <fullName evidence="9">DNA 3'-5' helicase</fullName>
        <ecNumber evidence="9">5.6.2.4</ecNumber>
    </recommendedName>
</protein>
<dbReference type="Gene3D" id="1.10.486.10">
    <property type="entry name" value="PCRA, domain 4"/>
    <property type="match status" value="1"/>
</dbReference>
<dbReference type="GO" id="GO:0005524">
    <property type="term" value="F:ATP binding"/>
    <property type="evidence" value="ECO:0007669"/>
    <property type="project" value="UniProtKB-UniRule"/>
</dbReference>
<dbReference type="GO" id="GO:0000725">
    <property type="term" value="P:recombinational repair"/>
    <property type="evidence" value="ECO:0007669"/>
    <property type="project" value="TreeGrafter"/>
</dbReference>
<evidence type="ECO:0000313" key="14">
    <source>
        <dbReference type="Proteomes" id="UP000515908"/>
    </source>
</evidence>
<dbReference type="InterPro" id="IPR013986">
    <property type="entry name" value="DExx_box_DNA_helicase_dom_sf"/>
</dbReference>
<dbReference type="AlphaFoldDB" id="A0A7G2CHD8"/>
<evidence type="ECO:0000256" key="3">
    <source>
        <dbReference type="ARBA" id="ARBA00022801"/>
    </source>
</evidence>
<dbReference type="InterPro" id="IPR014017">
    <property type="entry name" value="DNA_helicase_UvrD-like_C"/>
</dbReference>
<dbReference type="Proteomes" id="UP000515908">
    <property type="component" value="Chromosome 13"/>
</dbReference>
<dbReference type="SUPFAM" id="SSF52540">
    <property type="entry name" value="P-loop containing nucleoside triphosphate hydrolases"/>
    <property type="match status" value="1"/>
</dbReference>
<feature type="domain" description="UvrD-like helicase ATP-binding" evidence="12">
    <location>
        <begin position="18"/>
        <end position="312"/>
    </location>
</feature>
<evidence type="ECO:0000256" key="4">
    <source>
        <dbReference type="ARBA" id="ARBA00022806"/>
    </source>
</evidence>
<name>A0A7G2CHD8_9TRYP</name>
<evidence type="ECO:0000256" key="11">
    <source>
        <dbReference type="PROSITE-ProRule" id="PRU00560"/>
    </source>
</evidence>
<keyword evidence="3 11" id="KW-0378">Hydrolase</keyword>
<dbReference type="GO" id="GO:0003677">
    <property type="term" value="F:DNA binding"/>
    <property type="evidence" value="ECO:0007669"/>
    <property type="project" value="UniProtKB-KW"/>
</dbReference>
<evidence type="ECO:0000256" key="7">
    <source>
        <dbReference type="ARBA" id="ARBA00023235"/>
    </source>
</evidence>
<dbReference type="PANTHER" id="PTHR11070:SF2">
    <property type="entry name" value="ATP-DEPENDENT DNA HELICASE SRS2"/>
    <property type="match status" value="1"/>
</dbReference>
<dbReference type="InterPro" id="IPR000212">
    <property type="entry name" value="DNA_helicase_UvrD/REP"/>
</dbReference>
<dbReference type="Pfam" id="PF13361">
    <property type="entry name" value="UvrD_C"/>
    <property type="match status" value="1"/>
</dbReference>
<keyword evidence="7" id="KW-0413">Isomerase</keyword>
<dbReference type="Pfam" id="PF00580">
    <property type="entry name" value="UvrD-helicase"/>
    <property type="match status" value="1"/>
</dbReference>
<evidence type="ECO:0000313" key="13">
    <source>
        <dbReference type="EMBL" id="CAD2219260.1"/>
    </source>
</evidence>
<comment type="similarity">
    <text evidence="1">Belongs to the helicase family. UvrD subfamily.</text>
</comment>
<evidence type="ECO:0000256" key="6">
    <source>
        <dbReference type="ARBA" id="ARBA00023125"/>
    </source>
</evidence>
<dbReference type="OrthoDB" id="1470711at2759"/>
<dbReference type="Gene3D" id="3.40.50.300">
    <property type="entry name" value="P-loop containing nucleotide triphosphate hydrolases"/>
    <property type="match status" value="2"/>
</dbReference>
<dbReference type="VEuPathDB" id="TriTrypDB:ADEAN_000676200"/>
<comment type="catalytic activity">
    <reaction evidence="8">
        <text>Couples ATP hydrolysis with the unwinding of duplex DNA by translocating in the 3'-5' direction.</text>
        <dbReference type="EC" id="5.6.2.4"/>
    </reaction>
</comment>
<dbReference type="GO" id="GO:0043138">
    <property type="term" value="F:3'-5' DNA helicase activity"/>
    <property type="evidence" value="ECO:0007669"/>
    <property type="project" value="UniProtKB-EC"/>
</dbReference>
<dbReference type="Gene3D" id="1.10.10.160">
    <property type="match status" value="1"/>
</dbReference>
<accession>A0A7G2CHD8</accession>
<organism evidence="13 14">
    <name type="scientific">Angomonas deanei</name>
    <dbReference type="NCBI Taxonomy" id="59799"/>
    <lineage>
        <taxon>Eukaryota</taxon>
        <taxon>Discoba</taxon>
        <taxon>Euglenozoa</taxon>
        <taxon>Kinetoplastea</taxon>
        <taxon>Metakinetoplastina</taxon>
        <taxon>Trypanosomatida</taxon>
        <taxon>Trypanosomatidae</taxon>
        <taxon>Strigomonadinae</taxon>
        <taxon>Angomonas</taxon>
    </lineage>
</organism>
<dbReference type="InterPro" id="IPR014016">
    <property type="entry name" value="UvrD-like_ATP-bd"/>
</dbReference>
<evidence type="ECO:0000259" key="12">
    <source>
        <dbReference type="PROSITE" id="PS51198"/>
    </source>
</evidence>
<dbReference type="CDD" id="cd17932">
    <property type="entry name" value="DEXQc_UvrD"/>
    <property type="match status" value="1"/>
</dbReference>
<gene>
    <name evidence="13" type="ORF">ADEAN_000676200</name>
</gene>
<dbReference type="GO" id="GO:0005634">
    <property type="term" value="C:nucleus"/>
    <property type="evidence" value="ECO:0007669"/>
    <property type="project" value="TreeGrafter"/>
</dbReference>
<dbReference type="PANTHER" id="PTHR11070">
    <property type="entry name" value="UVRD / RECB / PCRA DNA HELICASE FAMILY MEMBER"/>
    <property type="match status" value="1"/>
</dbReference>
<dbReference type="EC" id="5.6.2.4" evidence="9"/>
<keyword evidence="14" id="KW-1185">Reference proteome</keyword>
<comment type="catalytic activity">
    <reaction evidence="10">
        <text>ATP + H2O = ADP + phosphate + H(+)</text>
        <dbReference type="Rhea" id="RHEA:13065"/>
        <dbReference type="ChEBI" id="CHEBI:15377"/>
        <dbReference type="ChEBI" id="CHEBI:15378"/>
        <dbReference type="ChEBI" id="CHEBI:30616"/>
        <dbReference type="ChEBI" id="CHEBI:43474"/>
        <dbReference type="ChEBI" id="CHEBI:456216"/>
        <dbReference type="EC" id="5.6.2.4"/>
    </reaction>
</comment>
<keyword evidence="4 11" id="KW-0347">Helicase</keyword>
<feature type="binding site" evidence="11">
    <location>
        <begin position="39"/>
        <end position="46"/>
    </location>
    <ligand>
        <name>ATP</name>
        <dbReference type="ChEBI" id="CHEBI:30616"/>
    </ligand>
</feature>
<evidence type="ECO:0000256" key="9">
    <source>
        <dbReference type="ARBA" id="ARBA00034808"/>
    </source>
</evidence>
<evidence type="ECO:0000256" key="1">
    <source>
        <dbReference type="ARBA" id="ARBA00009922"/>
    </source>
</evidence>
<evidence type="ECO:0000256" key="8">
    <source>
        <dbReference type="ARBA" id="ARBA00034617"/>
    </source>
</evidence>
<proteinExistence type="inferred from homology"/>
<dbReference type="InterPro" id="IPR027417">
    <property type="entry name" value="P-loop_NTPase"/>
</dbReference>